<dbReference type="KEGG" id="ccur:IAR63_05450"/>
<dbReference type="AlphaFoldDB" id="A0A7H0F363"/>
<name>A0A7H0F363_9CYAN</name>
<gene>
    <name evidence="2" type="ORF">IAR63_05450</name>
</gene>
<dbReference type="EMBL" id="CP060822">
    <property type="protein sequence ID" value="QNP30479.1"/>
    <property type="molecule type" value="Genomic_DNA"/>
</dbReference>
<evidence type="ECO:0000259" key="1">
    <source>
        <dbReference type="Pfam" id="PF07510"/>
    </source>
</evidence>
<proteinExistence type="predicted"/>
<dbReference type="Proteomes" id="UP000516013">
    <property type="component" value="Chromosome"/>
</dbReference>
<keyword evidence="3" id="KW-1185">Reference proteome</keyword>
<sequence length="107" mass="12983">MNDNKEIYLPDHNLLSIWIKPRLSLTAYNGQLSNNNFFEKKETLKRSHLEINKYFDKQESWKREDIEKRSSYLVDKVLKSWPYFGNQDYANSSNQSHRAISSFYWQR</sequence>
<organism evidence="2 3">
    <name type="scientific">Cylindrospermopsis curvispora GIHE-G1</name>
    <dbReference type="NCBI Taxonomy" id="2666332"/>
    <lineage>
        <taxon>Bacteria</taxon>
        <taxon>Bacillati</taxon>
        <taxon>Cyanobacteriota</taxon>
        <taxon>Cyanophyceae</taxon>
        <taxon>Nostocales</taxon>
        <taxon>Aphanizomenonaceae</taxon>
        <taxon>Cylindrospermopsis</taxon>
    </lineage>
</organism>
<reference evidence="2 3" key="1">
    <citation type="submission" date="2020-08" db="EMBL/GenBank/DDBJ databases">
        <title>Complete genome sequence of Raphidiopsis curvispora isolated from drinking water reservoir in South Korea.</title>
        <authorList>
            <person name="Jeong J."/>
        </authorList>
    </citation>
    <scope>NUCLEOTIDE SEQUENCE [LARGE SCALE GENOMIC DNA]</scope>
    <source>
        <strain evidence="2 3">GIHE-G1</strain>
    </source>
</reference>
<evidence type="ECO:0000313" key="2">
    <source>
        <dbReference type="EMBL" id="QNP30479.1"/>
    </source>
</evidence>
<dbReference type="InterPro" id="IPR011089">
    <property type="entry name" value="GmrSD_C"/>
</dbReference>
<accession>A0A7H0F363</accession>
<protein>
    <submittedName>
        <fullName evidence="2">DUF1524 domain-containing protein</fullName>
    </submittedName>
</protein>
<dbReference type="Pfam" id="PF07510">
    <property type="entry name" value="GmrSD_C"/>
    <property type="match status" value="1"/>
</dbReference>
<feature type="domain" description="GmrSD restriction endonucleases C-terminal" evidence="1">
    <location>
        <begin position="27"/>
        <end position="75"/>
    </location>
</feature>
<evidence type="ECO:0000313" key="3">
    <source>
        <dbReference type="Proteomes" id="UP000516013"/>
    </source>
</evidence>